<organism evidence="1 2">
    <name type="scientific">Mycena maculata</name>
    <dbReference type="NCBI Taxonomy" id="230809"/>
    <lineage>
        <taxon>Eukaryota</taxon>
        <taxon>Fungi</taxon>
        <taxon>Dikarya</taxon>
        <taxon>Basidiomycota</taxon>
        <taxon>Agaricomycotina</taxon>
        <taxon>Agaricomycetes</taxon>
        <taxon>Agaricomycetidae</taxon>
        <taxon>Agaricales</taxon>
        <taxon>Marasmiineae</taxon>
        <taxon>Mycenaceae</taxon>
        <taxon>Mycena</taxon>
    </lineage>
</organism>
<name>A0AAD7JEB6_9AGAR</name>
<dbReference type="EMBL" id="JARJLG010000048">
    <property type="protein sequence ID" value="KAJ7760671.1"/>
    <property type="molecule type" value="Genomic_DNA"/>
</dbReference>
<accession>A0AAD7JEB6</accession>
<evidence type="ECO:0000313" key="2">
    <source>
        <dbReference type="Proteomes" id="UP001215280"/>
    </source>
</evidence>
<reference evidence="1" key="1">
    <citation type="submission" date="2023-03" db="EMBL/GenBank/DDBJ databases">
        <title>Massive genome expansion in bonnet fungi (Mycena s.s.) driven by repeated elements and novel gene families across ecological guilds.</title>
        <authorList>
            <consortium name="Lawrence Berkeley National Laboratory"/>
            <person name="Harder C.B."/>
            <person name="Miyauchi S."/>
            <person name="Viragh M."/>
            <person name="Kuo A."/>
            <person name="Thoen E."/>
            <person name="Andreopoulos B."/>
            <person name="Lu D."/>
            <person name="Skrede I."/>
            <person name="Drula E."/>
            <person name="Henrissat B."/>
            <person name="Morin E."/>
            <person name="Kohler A."/>
            <person name="Barry K."/>
            <person name="LaButti K."/>
            <person name="Morin E."/>
            <person name="Salamov A."/>
            <person name="Lipzen A."/>
            <person name="Mereny Z."/>
            <person name="Hegedus B."/>
            <person name="Baldrian P."/>
            <person name="Stursova M."/>
            <person name="Weitz H."/>
            <person name="Taylor A."/>
            <person name="Grigoriev I.V."/>
            <person name="Nagy L.G."/>
            <person name="Martin F."/>
            <person name="Kauserud H."/>
        </authorList>
    </citation>
    <scope>NUCLEOTIDE SEQUENCE</scope>
    <source>
        <strain evidence="1">CBHHK188m</strain>
    </source>
</reference>
<evidence type="ECO:0000313" key="1">
    <source>
        <dbReference type="EMBL" id="KAJ7760671.1"/>
    </source>
</evidence>
<dbReference type="Proteomes" id="UP001215280">
    <property type="component" value="Unassembled WGS sequence"/>
</dbReference>
<sequence length="128" mass="14083">MPESNSEEGLQPPTKCQRTGLNPSGVCPQGFSLHVKFSTCTKLVPPWETSSRNASGKHKISFLHTSCTQEVWQTFEGDNLIHRAEDSLFFVSKGILAYRFPGFRDMLSLPVPRQTGTGKADTGGTSHE</sequence>
<dbReference type="AlphaFoldDB" id="A0AAD7JEB6"/>
<proteinExistence type="predicted"/>
<gene>
    <name evidence="1" type="ORF">DFH07DRAFT_957509</name>
</gene>
<comment type="caution">
    <text evidence="1">The sequence shown here is derived from an EMBL/GenBank/DDBJ whole genome shotgun (WGS) entry which is preliminary data.</text>
</comment>
<keyword evidence="2" id="KW-1185">Reference proteome</keyword>
<protein>
    <submittedName>
        <fullName evidence="1">Uncharacterized protein</fullName>
    </submittedName>
</protein>